<sequence length="98" mass="11224">MGQPASSPRSILQVKDFVVGTCFKNIVAGEGPYNYCYKVTKIVKKRNGDYTIYTVNPLLKLHGNESWHTYKGDEEFKKCACPAKRVFGKTRRSKYRLV</sequence>
<proteinExistence type="predicted"/>
<reference evidence="1" key="1">
    <citation type="journal article" date="2020" name="Nature">
        <title>Giant virus diversity and host interactions through global metagenomics.</title>
        <authorList>
            <person name="Schulz F."/>
            <person name="Roux S."/>
            <person name="Paez-Espino D."/>
            <person name="Jungbluth S."/>
            <person name="Walsh D.A."/>
            <person name="Denef V.J."/>
            <person name="McMahon K.D."/>
            <person name="Konstantinidis K.T."/>
            <person name="Eloe-Fadrosh E.A."/>
            <person name="Kyrpides N.C."/>
            <person name="Woyke T."/>
        </authorList>
    </citation>
    <scope>NUCLEOTIDE SEQUENCE</scope>
    <source>
        <strain evidence="1">GVMAG-S-1101165-84</strain>
    </source>
</reference>
<dbReference type="EMBL" id="MN740779">
    <property type="protein sequence ID" value="QHU11155.1"/>
    <property type="molecule type" value="Genomic_DNA"/>
</dbReference>
<evidence type="ECO:0000313" key="1">
    <source>
        <dbReference type="EMBL" id="QHU11155.1"/>
    </source>
</evidence>
<dbReference type="AlphaFoldDB" id="A0A6C0JZE7"/>
<name>A0A6C0JZE7_9ZZZZ</name>
<protein>
    <submittedName>
        <fullName evidence="1">Uncharacterized protein</fullName>
    </submittedName>
</protein>
<organism evidence="1">
    <name type="scientific">viral metagenome</name>
    <dbReference type="NCBI Taxonomy" id="1070528"/>
    <lineage>
        <taxon>unclassified sequences</taxon>
        <taxon>metagenomes</taxon>
        <taxon>organismal metagenomes</taxon>
    </lineage>
</organism>
<accession>A0A6C0JZE7</accession>